<dbReference type="PRINTS" id="PR00125">
    <property type="entry name" value="ATPASEDELTA"/>
</dbReference>
<reference evidence="10" key="1">
    <citation type="submission" date="2018-02" db="EMBL/GenBank/DDBJ databases">
        <title>Genome sequencing of Solimonas sp. HR-BB.</title>
        <authorList>
            <person name="Lee Y."/>
            <person name="Jeon C.O."/>
        </authorList>
    </citation>
    <scope>NUCLEOTIDE SEQUENCE [LARGE SCALE GENOMIC DNA]</scope>
    <source>
        <strain evidence="10">HR-E</strain>
    </source>
</reference>
<organism evidence="9 10">
    <name type="scientific">Amnimonas aquatica</name>
    <dbReference type="NCBI Taxonomy" id="2094561"/>
    <lineage>
        <taxon>Bacteria</taxon>
        <taxon>Pseudomonadati</taxon>
        <taxon>Pseudomonadota</taxon>
        <taxon>Gammaproteobacteria</taxon>
        <taxon>Moraxellales</taxon>
        <taxon>Moraxellaceae</taxon>
        <taxon>Amnimonas</taxon>
    </lineage>
</organism>
<dbReference type="AlphaFoldDB" id="A0A2P6AUV2"/>
<keyword evidence="4 8" id="KW-0406">Ion transport</keyword>
<dbReference type="OrthoDB" id="9816221at2"/>
<sequence>MAELTTVARPYAKAAFEHARGKGQLAAWSSMLALAAAVVDDAAFKQYIARPTLGAAEQADAVLKVVGDRLDDDARNFISNLAANKRLAALPAISSLFEALRAEAEGAVDVEVTAAYALDDAQTQALARTLTEKLARQVNVSSGVDASLIGGAVIRAGDLVIDASVRGKLGKLRATLNT</sequence>
<dbReference type="GO" id="GO:0045259">
    <property type="term" value="C:proton-transporting ATP synthase complex"/>
    <property type="evidence" value="ECO:0007669"/>
    <property type="project" value="UniProtKB-KW"/>
</dbReference>
<dbReference type="Gene3D" id="1.10.520.20">
    <property type="entry name" value="N-terminal domain of the delta subunit of the F1F0-ATP synthase"/>
    <property type="match status" value="1"/>
</dbReference>
<dbReference type="InterPro" id="IPR020781">
    <property type="entry name" value="ATPase_OSCP/d_CS"/>
</dbReference>
<evidence type="ECO:0000256" key="5">
    <source>
        <dbReference type="ARBA" id="ARBA00023136"/>
    </source>
</evidence>
<proteinExistence type="inferred from homology"/>
<evidence type="ECO:0000313" key="9">
    <source>
        <dbReference type="EMBL" id="PQA51099.1"/>
    </source>
</evidence>
<dbReference type="InterPro" id="IPR000711">
    <property type="entry name" value="ATPase_OSCP/dsu"/>
</dbReference>
<keyword evidence="2 8" id="KW-0813">Transport</keyword>
<dbReference type="HAMAP" id="MF_01416">
    <property type="entry name" value="ATP_synth_delta_bact"/>
    <property type="match status" value="1"/>
</dbReference>
<keyword evidence="3 8" id="KW-0375">Hydrogen ion transport</keyword>
<name>A0A2P6AUV2_9GAMM</name>
<keyword evidence="10" id="KW-1185">Reference proteome</keyword>
<evidence type="ECO:0000256" key="8">
    <source>
        <dbReference type="HAMAP-Rule" id="MF_01416"/>
    </source>
</evidence>
<evidence type="ECO:0000256" key="4">
    <source>
        <dbReference type="ARBA" id="ARBA00023065"/>
    </source>
</evidence>
<comment type="subcellular location">
    <subcellularLocation>
        <location evidence="8">Cell membrane</location>
        <topology evidence="8">Peripheral membrane protein</topology>
    </subcellularLocation>
    <subcellularLocation>
        <location evidence="1">Membrane</location>
    </subcellularLocation>
</comment>
<evidence type="ECO:0000313" key="10">
    <source>
        <dbReference type="Proteomes" id="UP000243900"/>
    </source>
</evidence>
<accession>A0A2P6AUV2</accession>
<dbReference type="NCBIfam" id="NF004402">
    <property type="entry name" value="PRK05758.2-2"/>
    <property type="match status" value="1"/>
</dbReference>
<evidence type="ECO:0000256" key="2">
    <source>
        <dbReference type="ARBA" id="ARBA00022448"/>
    </source>
</evidence>
<dbReference type="Pfam" id="PF00213">
    <property type="entry name" value="OSCP"/>
    <property type="match status" value="1"/>
</dbReference>
<comment type="caution">
    <text evidence="9">The sequence shown here is derived from an EMBL/GenBank/DDBJ whole genome shotgun (WGS) entry which is preliminary data.</text>
</comment>
<evidence type="ECO:0000256" key="6">
    <source>
        <dbReference type="ARBA" id="ARBA00023196"/>
    </source>
</evidence>
<comment type="similarity">
    <text evidence="8">Belongs to the ATPase delta chain family.</text>
</comment>
<keyword evidence="8" id="KW-1003">Cell membrane</keyword>
<dbReference type="EMBL" id="PTQZ01000011">
    <property type="protein sequence ID" value="PQA51099.1"/>
    <property type="molecule type" value="Genomic_DNA"/>
</dbReference>
<dbReference type="RefSeq" id="WP_105191075.1">
    <property type="nucleotide sequence ID" value="NZ_PTQZ01000011.1"/>
</dbReference>
<dbReference type="GO" id="GO:0046933">
    <property type="term" value="F:proton-transporting ATP synthase activity, rotational mechanism"/>
    <property type="evidence" value="ECO:0007669"/>
    <property type="project" value="UniProtKB-UniRule"/>
</dbReference>
<evidence type="ECO:0000256" key="7">
    <source>
        <dbReference type="ARBA" id="ARBA00023310"/>
    </source>
</evidence>
<protein>
    <recommendedName>
        <fullName evidence="8">ATP synthase subunit delta</fullName>
    </recommendedName>
    <alternativeName>
        <fullName evidence="8">ATP synthase F(1) sector subunit delta</fullName>
    </alternativeName>
    <alternativeName>
        <fullName evidence="8">F-type ATPase subunit delta</fullName>
        <shortName evidence="8">F-ATPase subunit delta</shortName>
    </alternativeName>
</protein>
<evidence type="ECO:0000256" key="3">
    <source>
        <dbReference type="ARBA" id="ARBA00022781"/>
    </source>
</evidence>
<dbReference type="PANTHER" id="PTHR11910">
    <property type="entry name" value="ATP SYNTHASE DELTA CHAIN"/>
    <property type="match status" value="1"/>
</dbReference>
<dbReference type="SUPFAM" id="SSF47928">
    <property type="entry name" value="N-terminal domain of the delta subunit of the F1F0-ATP synthase"/>
    <property type="match status" value="1"/>
</dbReference>
<dbReference type="Proteomes" id="UP000243900">
    <property type="component" value="Unassembled WGS sequence"/>
</dbReference>
<keyword evidence="7 8" id="KW-0066">ATP synthesis</keyword>
<evidence type="ECO:0000256" key="1">
    <source>
        <dbReference type="ARBA" id="ARBA00004370"/>
    </source>
</evidence>
<dbReference type="PROSITE" id="PS00389">
    <property type="entry name" value="ATPASE_DELTA"/>
    <property type="match status" value="1"/>
</dbReference>
<keyword evidence="6 8" id="KW-0139">CF(1)</keyword>
<dbReference type="NCBIfam" id="TIGR01145">
    <property type="entry name" value="ATP_synt_delta"/>
    <property type="match status" value="1"/>
</dbReference>
<comment type="function">
    <text evidence="8">F(1)F(0) ATP synthase produces ATP from ADP in the presence of a proton or sodium gradient. F-type ATPases consist of two structural domains, F(1) containing the extramembraneous catalytic core and F(0) containing the membrane proton channel, linked together by a central stalk and a peripheral stalk. During catalysis, ATP synthesis in the catalytic domain of F(1) is coupled via a rotary mechanism of the central stalk subunits to proton translocation.</text>
</comment>
<dbReference type="InterPro" id="IPR026015">
    <property type="entry name" value="ATP_synth_OSCP/delta_N_sf"/>
</dbReference>
<gene>
    <name evidence="8" type="primary">atpH</name>
    <name evidence="9" type="ORF">C5O18_01275</name>
</gene>
<dbReference type="GO" id="GO:0005886">
    <property type="term" value="C:plasma membrane"/>
    <property type="evidence" value="ECO:0007669"/>
    <property type="project" value="UniProtKB-SubCell"/>
</dbReference>
<keyword evidence="5 8" id="KW-0472">Membrane</keyword>
<comment type="function">
    <text evidence="8">This protein is part of the stalk that links CF(0) to CF(1). It either transmits conformational changes from CF(0) to CF(1) or is implicated in proton conduction.</text>
</comment>